<evidence type="ECO:0000256" key="7">
    <source>
        <dbReference type="SAM" id="Phobius"/>
    </source>
</evidence>
<keyword evidence="4 7" id="KW-0812">Transmembrane</keyword>
<dbReference type="STRING" id="137658.SAMN05216186_10494"/>
<dbReference type="PANTHER" id="PTHR30576">
    <property type="entry name" value="COLANIC BIOSYNTHESIS UDP-GLUCOSE LIPID CARRIER TRANSFERASE"/>
    <property type="match status" value="1"/>
</dbReference>
<accession>A0A1G8YSN2</accession>
<evidence type="ECO:0000256" key="1">
    <source>
        <dbReference type="ARBA" id="ARBA00004141"/>
    </source>
</evidence>
<dbReference type="Proteomes" id="UP000198706">
    <property type="component" value="Unassembled WGS sequence"/>
</dbReference>
<name>A0A1G8YSN2_9PSED</name>
<feature type="transmembrane region" description="Helical" evidence="7">
    <location>
        <begin position="113"/>
        <end position="137"/>
    </location>
</feature>
<organism evidence="9 10">
    <name type="scientific">Pseudomonas indica</name>
    <dbReference type="NCBI Taxonomy" id="137658"/>
    <lineage>
        <taxon>Bacteria</taxon>
        <taxon>Pseudomonadati</taxon>
        <taxon>Pseudomonadota</taxon>
        <taxon>Gammaproteobacteria</taxon>
        <taxon>Pseudomonadales</taxon>
        <taxon>Pseudomonadaceae</taxon>
        <taxon>Pseudomonas</taxon>
    </lineage>
</organism>
<feature type="transmembrane region" description="Helical" evidence="7">
    <location>
        <begin position="51"/>
        <end position="71"/>
    </location>
</feature>
<dbReference type="InterPro" id="IPR017473">
    <property type="entry name" value="Undecaprenyl-P_gluc_Ptfrase"/>
</dbReference>
<sequence length="462" mass="52102">MQPIPRYQPTFAERYPVPLFAALLDILLVIASGFLAYYIRFDTLDMPGRYNTATLLSAILVMFCLMMGGVYGSLRGLSFRRQLSLVTIGWLAAAGILLSLSFFLKVSTNYSRIWFGTMLLIGGGASILLRLSVFLLLRRLRSAGHNLKSVLLVDSGGRSAEFLNGGGRHLGEYGFRMVHGLPFERGEAWLSELVAAVEKYGVHEVWLCLRLNEGDAIRDILYALRHHTVEVRFIPEWGDIPLLNHKVSQIAGLYSLDLSCSPMDGPARLIKRAEDLLVGGLISLLILPVCLLIVIAIKTTSPGPAVFKQYRTGINGKKFKVYKFRSMVVHKECGGAVTQATKHDARVTKVGAFLRRTSLDELPQFFNVLQGRMSIVGPRPHALAHNEYYKDLVESYMQRHKVKPGITGWAQVCGYRGETDTIEKMQKRVEHDLWYIDNWSLWLDLKIIFWTIFKGFINKNAY</sequence>
<dbReference type="Pfam" id="PF02397">
    <property type="entry name" value="Bac_transf"/>
    <property type="match status" value="1"/>
</dbReference>
<dbReference type="NCBIfam" id="TIGR03025">
    <property type="entry name" value="EPS_sugtrans"/>
    <property type="match status" value="1"/>
</dbReference>
<evidence type="ECO:0000256" key="5">
    <source>
        <dbReference type="ARBA" id="ARBA00022989"/>
    </source>
</evidence>
<feature type="transmembrane region" description="Helical" evidence="7">
    <location>
        <begin position="20"/>
        <end position="39"/>
    </location>
</feature>
<feature type="domain" description="Bacterial sugar transferase" evidence="8">
    <location>
        <begin position="271"/>
        <end position="454"/>
    </location>
</feature>
<evidence type="ECO:0000313" key="9">
    <source>
        <dbReference type="EMBL" id="SDK05746.1"/>
    </source>
</evidence>
<gene>
    <name evidence="9" type="ORF">SAMN05216186_10494</name>
</gene>
<keyword evidence="6 7" id="KW-0472">Membrane</keyword>
<dbReference type="EMBL" id="FNFD01000004">
    <property type="protein sequence ID" value="SDK05746.1"/>
    <property type="molecule type" value="Genomic_DNA"/>
</dbReference>
<evidence type="ECO:0000256" key="4">
    <source>
        <dbReference type="ARBA" id="ARBA00022692"/>
    </source>
</evidence>
<reference evidence="9 10" key="1">
    <citation type="submission" date="2016-10" db="EMBL/GenBank/DDBJ databases">
        <authorList>
            <person name="de Groot N.N."/>
        </authorList>
    </citation>
    <scope>NUCLEOTIDE SEQUENCE [LARGE SCALE GENOMIC DNA]</scope>
    <source>
        <strain evidence="9 10">JCM 21544</strain>
    </source>
</reference>
<dbReference type="GO" id="GO:0016020">
    <property type="term" value="C:membrane"/>
    <property type="evidence" value="ECO:0007669"/>
    <property type="project" value="UniProtKB-SubCell"/>
</dbReference>
<feature type="transmembrane region" description="Helical" evidence="7">
    <location>
        <begin position="83"/>
        <end position="107"/>
    </location>
</feature>
<dbReference type="Pfam" id="PF13727">
    <property type="entry name" value="CoA_binding_3"/>
    <property type="match status" value="1"/>
</dbReference>
<keyword evidence="10" id="KW-1185">Reference proteome</keyword>
<comment type="subcellular location">
    <subcellularLocation>
        <location evidence="1">Membrane</location>
        <topology evidence="1">Multi-pass membrane protein</topology>
    </subcellularLocation>
</comment>
<feature type="transmembrane region" description="Helical" evidence="7">
    <location>
        <begin position="276"/>
        <end position="297"/>
    </location>
</feature>
<protein>
    <submittedName>
        <fullName evidence="9">Putative colanic acid biosysnthesis UDP-glucose lipid carrier transferase</fullName>
    </submittedName>
</protein>
<evidence type="ECO:0000256" key="2">
    <source>
        <dbReference type="ARBA" id="ARBA00006464"/>
    </source>
</evidence>
<evidence type="ECO:0000256" key="6">
    <source>
        <dbReference type="ARBA" id="ARBA00023136"/>
    </source>
</evidence>
<dbReference type="RefSeq" id="WP_084334289.1">
    <property type="nucleotide sequence ID" value="NZ_CBKZNZ010000027.1"/>
</dbReference>
<dbReference type="GO" id="GO:0089702">
    <property type="term" value="F:undecaprenyl-phosphate glucose phosphotransferase activity"/>
    <property type="evidence" value="ECO:0007669"/>
    <property type="project" value="TreeGrafter"/>
</dbReference>
<dbReference type="InterPro" id="IPR017475">
    <property type="entry name" value="EPS_sugar_tfrase"/>
</dbReference>
<dbReference type="InterPro" id="IPR003362">
    <property type="entry name" value="Bact_transf"/>
</dbReference>
<evidence type="ECO:0000259" key="8">
    <source>
        <dbReference type="Pfam" id="PF02397"/>
    </source>
</evidence>
<keyword evidence="3 9" id="KW-0808">Transferase</keyword>
<proteinExistence type="inferred from homology"/>
<evidence type="ECO:0000256" key="3">
    <source>
        <dbReference type="ARBA" id="ARBA00022679"/>
    </source>
</evidence>
<dbReference type="NCBIfam" id="TIGR03023">
    <property type="entry name" value="WcaJ_sugtrans"/>
    <property type="match status" value="1"/>
</dbReference>
<comment type="similarity">
    <text evidence="2">Belongs to the bacterial sugar transferase family.</text>
</comment>
<keyword evidence="5 7" id="KW-1133">Transmembrane helix</keyword>
<evidence type="ECO:0000313" key="10">
    <source>
        <dbReference type="Proteomes" id="UP000198706"/>
    </source>
</evidence>
<dbReference type="AlphaFoldDB" id="A0A1G8YSN2"/>
<dbReference type="GO" id="GO:0009242">
    <property type="term" value="P:colanic acid biosynthetic process"/>
    <property type="evidence" value="ECO:0007669"/>
    <property type="project" value="TreeGrafter"/>
</dbReference>
<dbReference type="PANTHER" id="PTHR30576:SF21">
    <property type="entry name" value="UDP-GLUCOSE:UNDECAPRENYL-PHOSPHATE GLUCOSE-1-PHOSPHATE TRANSFERASE"/>
    <property type="match status" value="1"/>
</dbReference>